<evidence type="ECO:0000313" key="2">
    <source>
        <dbReference type="Proteomes" id="UP000692954"/>
    </source>
</evidence>
<dbReference type="AlphaFoldDB" id="A0A8S1PFI7"/>
<accession>A0A8S1PFI7</accession>
<comment type="caution">
    <text evidence="1">The sequence shown here is derived from an EMBL/GenBank/DDBJ whole genome shotgun (WGS) entry which is preliminary data.</text>
</comment>
<organism evidence="1 2">
    <name type="scientific">Paramecium sonneborni</name>
    <dbReference type="NCBI Taxonomy" id="65129"/>
    <lineage>
        <taxon>Eukaryota</taxon>
        <taxon>Sar</taxon>
        <taxon>Alveolata</taxon>
        <taxon>Ciliophora</taxon>
        <taxon>Intramacronucleata</taxon>
        <taxon>Oligohymenophorea</taxon>
        <taxon>Peniculida</taxon>
        <taxon>Parameciidae</taxon>
        <taxon>Paramecium</taxon>
    </lineage>
</organism>
<reference evidence="1" key="1">
    <citation type="submission" date="2021-01" db="EMBL/GenBank/DDBJ databases">
        <authorList>
            <consortium name="Genoscope - CEA"/>
            <person name="William W."/>
        </authorList>
    </citation>
    <scope>NUCLEOTIDE SEQUENCE</scope>
</reference>
<dbReference type="EMBL" id="CAJJDN010000077">
    <property type="protein sequence ID" value="CAD8102062.1"/>
    <property type="molecule type" value="Genomic_DNA"/>
</dbReference>
<dbReference type="Proteomes" id="UP000692954">
    <property type="component" value="Unassembled WGS sequence"/>
</dbReference>
<protein>
    <submittedName>
        <fullName evidence="1">Uncharacterized protein</fullName>
    </submittedName>
</protein>
<sequence>MNKDQRNKRKIYFTLLIFITKLNPKQIMFDQKQKITLVNKDLLNNLEKNQFQFYCNSTPKLINSLKIQDYNRLKIKNKVNYYVDKEKKQENYQKVQNYKNSILFKEKTNWTNQYVKKMQCWSNRIKILLNSLDLSSYTKNKIMLTIKLAKLFNKLKNFDHQIFKIIQYWSLFDVQCDFFYFDICLRVFDYIFGIGFLDCNFDKAIGNVIGGIQNRVDYKQYKKKQEFITRFYFYGKLFCDPDKLIMSCLTLKININFYLKSDEKKQLKF</sequence>
<keyword evidence="2" id="KW-1185">Reference proteome</keyword>
<proteinExistence type="predicted"/>
<evidence type="ECO:0000313" key="1">
    <source>
        <dbReference type="EMBL" id="CAD8102062.1"/>
    </source>
</evidence>
<name>A0A8S1PFI7_9CILI</name>
<gene>
    <name evidence="1" type="ORF">PSON_ATCC_30995.1.T0770065</name>
</gene>